<sequence length="74" mass="8344">MPVKEADLRLYVSAGIVQRTLIQKVADGWTLQVQLKNELHTLQRQRGGNRVFRSLDKLAILVGELGLSGFEVRL</sequence>
<evidence type="ECO:0000313" key="1">
    <source>
        <dbReference type="EMBL" id="SFP29043.1"/>
    </source>
</evidence>
<proteinExistence type="predicted"/>
<organism evidence="1 2">
    <name type="scientific">Ectopseudomonas composti</name>
    <dbReference type="NCBI Taxonomy" id="658457"/>
    <lineage>
        <taxon>Bacteria</taxon>
        <taxon>Pseudomonadati</taxon>
        <taxon>Pseudomonadota</taxon>
        <taxon>Gammaproteobacteria</taxon>
        <taxon>Pseudomonadales</taxon>
        <taxon>Pseudomonadaceae</taxon>
        <taxon>Ectopseudomonas</taxon>
    </lineage>
</organism>
<dbReference type="AlphaFoldDB" id="A0A1I5P505"/>
<reference evidence="1 2" key="1">
    <citation type="submission" date="2016-10" db="EMBL/GenBank/DDBJ databases">
        <authorList>
            <person name="de Groot N.N."/>
        </authorList>
    </citation>
    <scope>NUCLEOTIDE SEQUENCE [LARGE SCALE GENOMIC DNA]</scope>
    <source>
        <strain evidence="1 2">CCUG 59231</strain>
    </source>
</reference>
<gene>
    <name evidence="1" type="ORF">SAMN05216601_10870</name>
</gene>
<dbReference type="Proteomes" id="UP000182400">
    <property type="component" value="Unassembled WGS sequence"/>
</dbReference>
<protein>
    <submittedName>
        <fullName evidence="1">Uncharacterized protein</fullName>
    </submittedName>
</protein>
<dbReference type="STRING" id="658457.SAMN05216601_10870"/>
<accession>A0A1I5P505</accession>
<dbReference type="EMBL" id="FOWP01000008">
    <property type="protein sequence ID" value="SFP29043.1"/>
    <property type="molecule type" value="Genomic_DNA"/>
</dbReference>
<evidence type="ECO:0000313" key="2">
    <source>
        <dbReference type="Proteomes" id="UP000182400"/>
    </source>
</evidence>
<name>A0A1I5P505_9GAMM</name>